<sequence>MKEIDRFIRADDETTVTVELSTVGSGQVAITTFNRATGLREHLLFSVVEAQRVGQALLAAYAKAEAA</sequence>
<dbReference type="AlphaFoldDB" id="A0A1Y5PCK7"/>
<reference evidence="1" key="1">
    <citation type="submission" date="2016-03" db="EMBL/GenBank/DDBJ databases">
        <authorList>
            <person name="Ploux O."/>
        </authorList>
    </citation>
    <scope>NUCLEOTIDE SEQUENCE</scope>
    <source>
        <strain evidence="1">UC10</strain>
    </source>
</reference>
<protein>
    <submittedName>
        <fullName evidence="1">Uncharacterized protein</fullName>
    </submittedName>
</protein>
<accession>A0A1Y5PCK7</accession>
<gene>
    <name evidence="1" type="ORF">MHPYR_310076</name>
</gene>
<dbReference type="EMBL" id="FLQS01000025">
    <property type="protein sequence ID" value="SBS76412.1"/>
    <property type="molecule type" value="Genomic_DNA"/>
</dbReference>
<name>A0A1Y5PCK7_9MYCO</name>
<proteinExistence type="predicted"/>
<evidence type="ECO:0000313" key="1">
    <source>
        <dbReference type="EMBL" id="SBS76412.1"/>
    </source>
</evidence>
<organism evidence="1">
    <name type="scientific">uncultured Mycobacterium sp</name>
    <dbReference type="NCBI Taxonomy" id="171292"/>
    <lineage>
        <taxon>Bacteria</taxon>
        <taxon>Bacillati</taxon>
        <taxon>Actinomycetota</taxon>
        <taxon>Actinomycetes</taxon>
        <taxon>Mycobacteriales</taxon>
        <taxon>Mycobacteriaceae</taxon>
        <taxon>Mycobacterium</taxon>
        <taxon>environmental samples</taxon>
    </lineage>
</organism>